<organism evidence="1 2">
    <name type="scientific">Smallanthus sonchifolius</name>
    <dbReference type="NCBI Taxonomy" id="185202"/>
    <lineage>
        <taxon>Eukaryota</taxon>
        <taxon>Viridiplantae</taxon>
        <taxon>Streptophyta</taxon>
        <taxon>Embryophyta</taxon>
        <taxon>Tracheophyta</taxon>
        <taxon>Spermatophyta</taxon>
        <taxon>Magnoliopsida</taxon>
        <taxon>eudicotyledons</taxon>
        <taxon>Gunneridae</taxon>
        <taxon>Pentapetalae</taxon>
        <taxon>asterids</taxon>
        <taxon>campanulids</taxon>
        <taxon>Asterales</taxon>
        <taxon>Asteraceae</taxon>
        <taxon>Asteroideae</taxon>
        <taxon>Heliantheae alliance</taxon>
        <taxon>Millerieae</taxon>
        <taxon>Smallanthus</taxon>
    </lineage>
</organism>
<dbReference type="EMBL" id="CM042028">
    <property type="protein sequence ID" value="KAI3797364.1"/>
    <property type="molecule type" value="Genomic_DNA"/>
</dbReference>
<protein>
    <submittedName>
        <fullName evidence="1">Uncharacterized protein</fullName>
    </submittedName>
</protein>
<reference evidence="1 2" key="2">
    <citation type="journal article" date="2022" name="Mol. Ecol. Resour.">
        <title>The genomes of chicory, endive, great burdock and yacon provide insights into Asteraceae paleo-polyploidization history and plant inulin production.</title>
        <authorList>
            <person name="Fan W."/>
            <person name="Wang S."/>
            <person name="Wang H."/>
            <person name="Wang A."/>
            <person name="Jiang F."/>
            <person name="Liu H."/>
            <person name="Zhao H."/>
            <person name="Xu D."/>
            <person name="Zhang Y."/>
        </authorList>
    </citation>
    <scope>NUCLEOTIDE SEQUENCE [LARGE SCALE GENOMIC DNA]</scope>
    <source>
        <strain evidence="2">cv. Yunnan</strain>
        <tissue evidence="1">Leaves</tissue>
    </source>
</reference>
<reference evidence="2" key="1">
    <citation type="journal article" date="2022" name="Mol. Ecol. Resour.">
        <title>The genomes of chicory, endive, great burdock and yacon provide insights into Asteraceae palaeo-polyploidization history and plant inulin production.</title>
        <authorList>
            <person name="Fan W."/>
            <person name="Wang S."/>
            <person name="Wang H."/>
            <person name="Wang A."/>
            <person name="Jiang F."/>
            <person name="Liu H."/>
            <person name="Zhao H."/>
            <person name="Xu D."/>
            <person name="Zhang Y."/>
        </authorList>
    </citation>
    <scope>NUCLEOTIDE SEQUENCE [LARGE SCALE GENOMIC DNA]</scope>
    <source>
        <strain evidence="2">cv. Yunnan</strain>
    </source>
</reference>
<name>A0ACB9HN76_9ASTR</name>
<evidence type="ECO:0000313" key="1">
    <source>
        <dbReference type="EMBL" id="KAI3797364.1"/>
    </source>
</evidence>
<proteinExistence type="predicted"/>
<comment type="caution">
    <text evidence="1">The sequence shown here is derived from an EMBL/GenBank/DDBJ whole genome shotgun (WGS) entry which is preliminary data.</text>
</comment>
<keyword evidence="2" id="KW-1185">Reference proteome</keyword>
<dbReference type="Proteomes" id="UP001056120">
    <property type="component" value="Linkage Group LG11"/>
</dbReference>
<sequence>MATGVVISHRNFTSFINSGFMLLRLNRDYSHSITVEITEKMAGHLREKEQNTSGIRDPILTRNFDRHLDSILFLHVWVSGDDVDGGLYLPLNRSKLKSSTAVMFTTTKGNCNIAHGNLELNGDLKVHSKQL</sequence>
<evidence type="ECO:0000313" key="2">
    <source>
        <dbReference type="Proteomes" id="UP001056120"/>
    </source>
</evidence>
<gene>
    <name evidence="1" type="ORF">L1987_32620</name>
</gene>
<accession>A0ACB9HN76</accession>